<feature type="transmembrane region" description="Helical" evidence="1">
    <location>
        <begin position="421"/>
        <end position="443"/>
    </location>
</feature>
<name>A0A6J2KIK3_BOMMA</name>
<evidence type="ECO:0000313" key="3">
    <source>
        <dbReference type="RefSeq" id="XP_028041378.1"/>
    </source>
</evidence>
<keyword evidence="2" id="KW-1185">Reference proteome</keyword>
<feature type="transmembrane region" description="Helical" evidence="1">
    <location>
        <begin position="484"/>
        <end position="510"/>
    </location>
</feature>
<keyword evidence="1" id="KW-0472">Membrane</keyword>
<dbReference type="InterPro" id="IPR011701">
    <property type="entry name" value="MFS"/>
</dbReference>
<dbReference type="InterPro" id="IPR050327">
    <property type="entry name" value="Proton-linked_MCT"/>
</dbReference>
<dbReference type="AlphaFoldDB" id="A0A6J2KIK3"/>
<proteinExistence type="predicted"/>
<dbReference type="PANTHER" id="PTHR11360:SF229">
    <property type="entry name" value="AGAP007601-PA"/>
    <property type="match status" value="1"/>
</dbReference>
<accession>A0A6J2KIK3</accession>
<feature type="transmembrane region" description="Helical" evidence="1">
    <location>
        <begin position="128"/>
        <end position="150"/>
    </location>
</feature>
<keyword evidence="1" id="KW-0812">Transmembrane</keyword>
<dbReference type="GeneID" id="114251352"/>
<feature type="transmembrane region" description="Helical" evidence="1">
    <location>
        <begin position="102"/>
        <end position="122"/>
    </location>
</feature>
<dbReference type="Proteomes" id="UP000504629">
    <property type="component" value="Unplaced"/>
</dbReference>
<feature type="transmembrane region" description="Helical" evidence="1">
    <location>
        <begin position="35"/>
        <end position="62"/>
    </location>
</feature>
<dbReference type="Gene3D" id="1.20.1250.20">
    <property type="entry name" value="MFS general substrate transporter like domains"/>
    <property type="match status" value="1"/>
</dbReference>
<feature type="transmembrane region" description="Helical" evidence="1">
    <location>
        <begin position="363"/>
        <end position="384"/>
    </location>
</feature>
<dbReference type="PANTHER" id="PTHR11360">
    <property type="entry name" value="MONOCARBOXYLATE TRANSPORTER"/>
    <property type="match status" value="1"/>
</dbReference>
<feature type="transmembrane region" description="Helical" evidence="1">
    <location>
        <begin position="330"/>
        <end position="351"/>
    </location>
</feature>
<reference evidence="3" key="1">
    <citation type="submission" date="2025-08" db="UniProtKB">
        <authorList>
            <consortium name="RefSeq"/>
        </authorList>
    </citation>
    <scope>IDENTIFICATION</scope>
    <source>
        <tissue evidence="3">Silk gland</tissue>
    </source>
</reference>
<evidence type="ECO:0000256" key="1">
    <source>
        <dbReference type="SAM" id="Phobius"/>
    </source>
</evidence>
<gene>
    <name evidence="3" type="primary">LOC114251352</name>
</gene>
<feature type="transmembrane region" description="Helical" evidence="1">
    <location>
        <begin position="455"/>
        <end position="478"/>
    </location>
</feature>
<feature type="transmembrane region" description="Helical" evidence="1">
    <location>
        <begin position="396"/>
        <end position="415"/>
    </location>
</feature>
<dbReference type="InterPro" id="IPR036259">
    <property type="entry name" value="MFS_trans_sf"/>
</dbReference>
<dbReference type="RefSeq" id="XP_028041378.1">
    <property type="nucleotide sequence ID" value="XM_028185577.1"/>
</dbReference>
<organism evidence="2 3">
    <name type="scientific">Bombyx mandarina</name>
    <name type="common">Wild silk moth</name>
    <name type="synonym">Wild silkworm</name>
    <dbReference type="NCBI Taxonomy" id="7092"/>
    <lineage>
        <taxon>Eukaryota</taxon>
        <taxon>Metazoa</taxon>
        <taxon>Ecdysozoa</taxon>
        <taxon>Arthropoda</taxon>
        <taxon>Hexapoda</taxon>
        <taxon>Insecta</taxon>
        <taxon>Pterygota</taxon>
        <taxon>Neoptera</taxon>
        <taxon>Endopterygota</taxon>
        <taxon>Lepidoptera</taxon>
        <taxon>Glossata</taxon>
        <taxon>Ditrysia</taxon>
        <taxon>Bombycoidea</taxon>
        <taxon>Bombycidae</taxon>
        <taxon>Bombycinae</taxon>
        <taxon>Bombyx</taxon>
    </lineage>
</organism>
<dbReference type="KEGG" id="bman:114251352"/>
<dbReference type="Pfam" id="PF07690">
    <property type="entry name" value="MFS_1"/>
    <property type="match status" value="1"/>
</dbReference>
<dbReference type="SUPFAM" id="SSF103473">
    <property type="entry name" value="MFS general substrate transporter"/>
    <property type="match status" value="1"/>
</dbReference>
<dbReference type="GO" id="GO:0008028">
    <property type="term" value="F:monocarboxylic acid transmembrane transporter activity"/>
    <property type="evidence" value="ECO:0007669"/>
    <property type="project" value="TreeGrafter"/>
</dbReference>
<evidence type="ECO:0000313" key="2">
    <source>
        <dbReference type="Proteomes" id="UP000504629"/>
    </source>
</evidence>
<dbReference type="OrthoDB" id="8055603at2759"/>
<keyword evidence="1" id="KW-1133">Transmembrane helix</keyword>
<sequence length="528" mass="58553">MDQNSKMSTEKIALVPMQRTKKVVKLIPPDGGWGWMVLIGTAMSNIVNQSMLSLFGLLYGGALEEMGHTTQGSAIVLSTMLFVTNLAGPIAGVIVKLTSTRFVAVTGACSCTLGIFFSSFSTNIVHLIMTYGILLGLGLGFIQNSSFVAINSYFKIRKSRAVGLANVGTGVGQTLMPHLVRYLLVNYGFRDACLILSSLSLNGICGTLLMQPVEWHLKKVEEEVIIEENVQLLENKHKDIVIKKDSKMINEINGLNTNRRATEPEVDRKEKEIEWSNKKFQSHDELNNIKTSGSGVNGIATHAVVAPQRKGLLSKIYDLFDISLLLNPRFLNIIFGTALSVTSIQNFSMVFPTFLQKVADMDMQQTATCMSAVAAADIVGRLVLPTFQDKYKIKARWMLIMTSVWLIVVRQILAYQTELNILIVMSCLYGFGRSMIIVARNIAISENCRIEQVPAAVGLGMLTMGIIVPPAGYFLGWIRDYTDSYIICITAQNVFLVLLLITWIPDMLLLNIQEKRERRKTAHVIQTS</sequence>
<feature type="transmembrane region" description="Helical" evidence="1">
    <location>
        <begin position="74"/>
        <end position="95"/>
    </location>
</feature>
<protein>
    <submittedName>
        <fullName evidence="3">Monocarboxylate transporter 5-like</fullName>
    </submittedName>
</protein>